<dbReference type="GO" id="GO:0005737">
    <property type="term" value="C:cytoplasm"/>
    <property type="evidence" value="ECO:0007669"/>
    <property type="project" value="UniProtKB-ARBA"/>
</dbReference>
<dbReference type="FunFam" id="2.60.120.260:FF:000012">
    <property type="entry name" value="F-box only protein 2"/>
    <property type="match status" value="1"/>
</dbReference>
<gene>
    <name evidence="2" type="primary">nccrp1</name>
    <name evidence="2" type="ORF">AOXY_G28392</name>
</gene>
<dbReference type="GO" id="GO:0031146">
    <property type="term" value="P:SCF-dependent proteasomal ubiquitin-dependent protein catabolic process"/>
    <property type="evidence" value="ECO:0007669"/>
    <property type="project" value="TreeGrafter"/>
</dbReference>
<protein>
    <submittedName>
        <fullName evidence="2">F-box only protein 50</fullName>
    </submittedName>
</protein>
<dbReference type="PANTHER" id="PTHR12125:SF1">
    <property type="entry name" value="F-BOX ONLY PROTEIN 50"/>
    <property type="match status" value="1"/>
</dbReference>
<feature type="domain" description="FBA" evidence="1">
    <location>
        <begin position="35"/>
        <end position="233"/>
    </location>
</feature>
<evidence type="ECO:0000313" key="3">
    <source>
        <dbReference type="Proteomes" id="UP001230051"/>
    </source>
</evidence>
<dbReference type="GO" id="GO:0061630">
    <property type="term" value="F:ubiquitin protein ligase activity"/>
    <property type="evidence" value="ECO:0007669"/>
    <property type="project" value="TreeGrafter"/>
</dbReference>
<reference evidence="2" key="1">
    <citation type="submission" date="2022-02" db="EMBL/GenBank/DDBJ databases">
        <title>Atlantic sturgeon de novo genome assembly.</title>
        <authorList>
            <person name="Stock M."/>
            <person name="Klopp C."/>
            <person name="Guiguen Y."/>
            <person name="Cabau C."/>
            <person name="Parinello H."/>
            <person name="Santidrian Yebra-Pimentel E."/>
            <person name="Kuhl H."/>
            <person name="Dirks R.P."/>
            <person name="Guessner J."/>
            <person name="Wuertz S."/>
            <person name="Du K."/>
            <person name="Schartl M."/>
        </authorList>
    </citation>
    <scope>NUCLEOTIDE SEQUENCE</scope>
    <source>
        <strain evidence="2">STURGEONOMICS-FGT-2020</strain>
        <tissue evidence="2">Whole blood</tissue>
    </source>
</reference>
<dbReference type="GO" id="GO:0019005">
    <property type="term" value="C:SCF ubiquitin ligase complex"/>
    <property type="evidence" value="ECO:0007669"/>
    <property type="project" value="TreeGrafter"/>
</dbReference>
<dbReference type="GO" id="GO:0036503">
    <property type="term" value="P:ERAD pathway"/>
    <property type="evidence" value="ECO:0007669"/>
    <property type="project" value="TreeGrafter"/>
</dbReference>
<dbReference type="InterPro" id="IPR039752">
    <property type="entry name" value="F-box_only"/>
</dbReference>
<dbReference type="Pfam" id="PF04300">
    <property type="entry name" value="FBA"/>
    <property type="match status" value="1"/>
</dbReference>
<dbReference type="Gene3D" id="2.60.120.260">
    <property type="entry name" value="Galactose-binding domain-like"/>
    <property type="match status" value="1"/>
</dbReference>
<dbReference type="PANTHER" id="PTHR12125">
    <property type="entry name" value="F-BOX ONLY PROTEIN 6-LIKE PROTEIN"/>
    <property type="match status" value="1"/>
</dbReference>
<organism evidence="2 3">
    <name type="scientific">Acipenser oxyrinchus oxyrinchus</name>
    <dbReference type="NCBI Taxonomy" id="40147"/>
    <lineage>
        <taxon>Eukaryota</taxon>
        <taxon>Metazoa</taxon>
        <taxon>Chordata</taxon>
        <taxon>Craniata</taxon>
        <taxon>Vertebrata</taxon>
        <taxon>Euteleostomi</taxon>
        <taxon>Actinopterygii</taxon>
        <taxon>Chondrostei</taxon>
        <taxon>Acipenseriformes</taxon>
        <taxon>Acipenseridae</taxon>
        <taxon>Acipenser</taxon>
    </lineage>
</organism>
<dbReference type="GO" id="GO:0006516">
    <property type="term" value="P:glycoprotein catabolic process"/>
    <property type="evidence" value="ECO:0007669"/>
    <property type="project" value="TreeGrafter"/>
</dbReference>
<dbReference type="InterPro" id="IPR008979">
    <property type="entry name" value="Galactose-bd-like_sf"/>
</dbReference>
<dbReference type="AlphaFoldDB" id="A0AAD8CNP9"/>
<name>A0AAD8CNP9_ACIOX</name>
<dbReference type="Proteomes" id="UP001230051">
    <property type="component" value="Unassembled WGS sequence"/>
</dbReference>
<keyword evidence="3" id="KW-1185">Reference proteome</keyword>
<dbReference type="SUPFAM" id="SSF49785">
    <property type="entry name" value="Galactose-binding domain-like"/>
    <property type="match status" value="1"/>
</dbReference>
<dbReference type="PROSITE" id="PS51114">
    <property type="entry name" value="FBA"/>
    <property type="match status" value="1"/>
</dbReference>
<dbReference type="EMBL" id="JAGXEW010000035">
    <property type="protein sequence ID" value="KAK1154479.1"/>
    <property type="molecule type" value="Genomic_DNA"/>
</dbReference>
<dbReference type="InterPro" id="IPR007397">
    <property type="entry name" value="F-box-assoc_dom"/>
</dbReference>
<sequence>MAGACSSEWLQKCEMIWKLKQRNVPAPDSVDWKTVFEKKPIERNLIKTPAPEGLKHTIPPPKHEFDGMMGSRPPQFEPEGDFTGWKTSREDLPLDSSGIPPGAVVCHLPNFSWFTLEQKIDLKGEGLWEELLDVYQPDISIQDWYEDSKLHEEVYQLQVRLLGADGQTVIQEFKLNPKNDTAGDPERWLEVSHVFRGYGPGVRHLHFLHRVKTMRMMDFMATRVTDSSVLVKLRD</sequence>
<proteinExistence type="predicted"/>
<comment type="caution">
    <text evidence="2">The sequence shown here is derived from an EMBL/GenBank/DDBJ whole genome shotgun (WGS) entry which is preliminary data.</text>
</comment>
<evidence type="ECO:0000259" key="1">
    <source>
        <dbReference type="PROSITE" id="PS51114"/>
    </source>
</evidence>
<accession>A0AAD8CNP9</accession>
<evidence type="ECO:0000313" key="2">
    <source>
        <dbReference type="EMBL" id="KAK1154479.1"/>
    </source>
</evidence>
<dbReference type="SMART" id="SM01198">
    <property type="entry name" value="FBA"/>
    <property type="match status" value="1"/>
</dbReference>